<evidence type="ECO:0000256" key="6">
    <source>
        <dbReference type="ARBA" id="ARBA00022989"/>
    </source>
</evidence>
<comment type="subcellular location">
    <subcellularLocation>
        <location evidence="1">Membrane</location>
        <topology evidence="1">Multi-pass membrane protein</topology>
    </subcellularLocation>
</comment>
<keyword evidence="10 12" id="KW-0739">Sodium transport</keyword>
<keyword evidence="11 12" id="KW-0407">Ion channel</keyword>
<evidence type="ECO:0000256" key="4">
    <source>
        <dbReference type="ARBA" id="ARBA00022461"/>
    </source>
</evidence>
<reference evidence="14" key="1">
    <citation type="submission" date="2019-08" db="EMBL/GenBank/DDBJ databases">
        <title>The genome of the North American firefly Photinus pyralis.</title>
        <authorList>
            <consortium name="Photinus pyralis genome working group"/>
            <person name="Fallon T.R."/>
            <person name="Sander Lower S.E."/>
            <person name="Weng J.-K."/>
        </authorList>
    </citation>
    <scope>NUCLEOTIDE SEQUENCE</scope>
    <source>
        <strain evidence="14">TRF0915ILg1</strain>
        <tissue evidence="14">Whole body</tissue>
    </source>
</reference>
<protein>
    <submittedName>
        <fullName evidence="14">Uncharacterized protein</fullName>
    </submittedName>
</protein>
<name>A0A8K0DJS1_IGNLU</name>
<comment type="similarity">
    <text evidence="2 12">Belongs to the amiloride-sensitive sodium channel (TC 1.A.6) family.</text>
</comment>
<keyword evidence="8 12" id="KW-0406">Ion transport</keyword>
<accession>A0A8K0DJS1</accession>
<gene>
    <name evidence="14" type="ORF">ILUMI_01566</name>
</gene>
<dbReference type="Gene3D" id="1.10.287.770">
    <property type="entry name" value="YojJ-like"/>
    <property type="match status" value="1"/>
</dbReference>
<dbReference type="GO" id="GO:0005886">
    <property type="term" value="C:plasma membrane"/>
    <property type="evidence" value="ECO:0007669"/>
    <property type="project" value="TreeGrafter"/>
</dbReference>
<dbReference type="AlphaFoldDB" id="A0A8K0DJS1"/>
<evidence type="ECO:0000256" key="12">
    <source>
        <dbReference type="RuleBase" id="RU000679"/>
    </source>
</evidence>
<dbReference type="PRINTS" id="PR01078">
    <property type="entry name" value="AMINACHANNEL"/>
</dbReference>
<evidence type="ECO:0000256" key="2">
    <source>
        <dbReference type="ARBA" id="ARBA00007193"/>
    </source>
</evidence>
<comment type="caution">
    <text evidence="14">The sequence shown here is derived from an EMBL/GenBank/DDBJ whole genome shotgun (WGS) entry which is preliminary data.</text>
</comment>
<evidence type="ECO:0000256" key="5">
    <source>
        <dbReference type="ARBA" id="ARBA00022692"/>
    </source>
</evidence>
<evidence type="ECO:0000256" key="8">
    <source>
        <dbReference type="ARBA" id="ARBA00023065"/>
    </source>
</evidence>
<keyword evidence="9 13" id="KW-0472">Membrane</keyword>
<dbReference type="Gene3D" id="1.10.287.820">
    <property type="entry name" value="Acid-sensing ion channel domain"/>
    <property type="match status" value="1"/>
</dbReference>
<evidence type="ECO:0000256" key="7">
    <source>
        <dbReference type="ARBA" id="ARBA00023053"/>
    </source>
</evidence>
<dbReference type="GO" id="GO:0015280">
    <property type="term" value="F:ligand-gated sodium channel activity"/>
    <property type="evidence" value="ECO:0007669"/>
    <property type="project" value="TreeGrafter"/>
</dbReference>
<evidence type="ECO:0000256" key="13">
    <source>
        <dbReference type="SAM" id="Phobius"/>
    </source>
</evidence>
<keyword evidence="7" id="KW-0915">Sodium</keyword>
<evidence type="ECO:0000313" key="15">
    <source>
        <dbReference type="Proteomes" id="UP000801492"/>
    </source>
</evidence>
<evidence type="ECO:0000256" key="9">
    <source>
        <dbReference type="ARBA" id="ARBA00023136"/>
    </source>
</evidence>
<keyword evidence="15" id="KW-1185">Reference proteome</keyword>
<evidence type="ECO:0000313" key="14">
    <source>
        <dbReference type="EMBL" id="KAF2904611.1"/>
    </source>
</evidence>
<dbReference type="PROSITE" id="PS01206">
    <property type="entry name" value="ASC"/>
    <property type="match status" value="1"/>
</dbReference>
<evidence type="ECO:0000256" key="3">
    <source>
        <dbReference type="ARBA" id="ARBA00022448"/>
    </source>
</evidence>
<dbReference type="PANTHER" id="PTHR11690:SF288">
    <property type="entry name" value="AMILORIDE-SENSITIVE NA+ CHANNEL-RELATED"/>
    <property type="match status" value="1"/>
</dbReference>
<keyword evidence="6 13" id="KW-1133">Transmembrane helix</keyword>
<dbReference type="InterPro" id="IPR020903">
    <property type="entry name" value="ENaC_CS"/>
</dbReference>
<feature type="transmembrane region" description="Helical" evidence="13">
    <location>
        <begin position="524"/>
        <end position="548"/>
    </location>
</feature>
<evidence type="ECO:0000256" key="11">
    <source>
        <dbReference type="ARBA" id="ARBA00023303"/>
    </source>
</evidence>
<dbReference type="Pfam" id="PF00858">
    <property type="entry name" value="ASC"/>
    <property type="match status" value="1"/>
</dbReference>
<keyword evidence="3 12" id="KW-0813">Transport</keyword>
<evidence type="ECO:0000256" key="10">
    <source>
        <dbReference type="ARBA" id="ARBA00023201"/>
    </source>
</evidence>
<organism evidence="14 15">
    <name type="scientific">Ignelater luminosus</name>
    <name type="common">Cucubano</name>
    <name type="synonym">Pyrophorus luminosus</name>
    <dbReference type="NCBI Taxonomy" id="2038154"/>
    <lineage>
        <taxon>Eukaryota</taxon>
        <taxon>Metazoa</taxon>
        <taxon>Ecdysozoa</taxon>
        <taxon>Arthropoda</taxon>
        <taxon>Hexapoda</taxon>
        <taxon>Insecta</taxon>
        <taxon>Pterygota</taxon>
        <taxon>Neoptera</taxon>
        <taxon>Endopterygota</taxon>
        <taxon>Coleoptera</taxon>
        <taxon>Polyphaga</taxon>
        <taxon>Elateriformia</taxon>
        <taxon>Elateroidea</taxon>
        <taxon>Elateridae</taxon>
        <taxon>Agrypninae</taxon>
        <taxon>Pyrophorini</taxon>
        <taxon>Ignelater</taxon>
    </lineage>
</organism>
<proteinExistence type="inferred from homology"/>
<dbReference type="PANTHER" id="PTHR11690">
    <property type="entry name" value="AMILORIDE-SENSITIVE SODIUM CHANNEL-RELATED"/>
    <property type="match status" value="1"/>
</dbReference>
<evidence type="ECO:0000256" key="1">
    <source>
        <dbReference type="ARBA" id="ARBA00004141"/>
    </source>
</evidence>
<keyword evidence="5 12" id="KW-0812">Transmembrane</keyword>
<dbReference type="InterPro" id="IPR001873">
    <property type="entry name" value="ENaC"/>
</dbReference>
<keyword evidence="4 12" id="KW-0894">Sodium channel</keyword>
<feature type="transmembrane region" description="Helical" evidence="13">
    <location>
        <begin position="82"/>
        <end position="103"/>
    </location>
</feature>
<sequence>MFTVVQRTTVGNNDTRITRPKSQVHPVKFRSIKVQPRKSFLTKEKLTWLKNVKNYFYEYCGLSGLHGVKYLAESGRFIVERLVWMIVLIVMGYVCISLISRAYDKWRSSPVMISFATTETPIRKIPFPAVTICPEIKSDPDIFNYSDVLLRKLNDSYVTSEENEIFEGLSLVCPGMITTSHLDDNFMENTSPTVSPSVITNMFNVSFHADEIVTNLWWRGARIFYGDVLTDIYTGEGICYSFNMIDPNYLQTNTEKYQNPSATQAKLKGWSLADGYVSEDTIDDFPRRTFASGVSGGLRVFLFTNHSHIDRFCSNDNEGFQVTIHHPAEFPNMNTNFRVPLDQTVSVAIKPTLITVSEELINYKPEDRKCYFSNERNLTYFLSYSQQNCLDECLTNYTMQYCGCVAFYMPKSKSFPICGLGRIDCIERSRNDYLLDSSNTTDCNCLPSCTSLKYEVEISQSKWAWRESFIIQKTLDKNSSDFLSSFEKSHFSKLIVYFKDMQFLALERHAIYGTIDFFSNTGGLLGLFIGFSLTSAIEIVYFLTLRVVCNIKKFGRNFWSGQEVSNQK</sequence>
<dbReference type="Proteomes" id="UP000801492">
    <property type="component" value="Unassembled WGS sequence"/>
</dbReference>
<dbReference type="OrthoDB" id="6021021at2759"/>
<dbReference type="EMBL" id="VTPC01000726">
    <property type="protein sequence ID" value="KAF2904611.1"/>
    <property type="molecule type" value="Genomic_DNA"/>
</dbReference>